<accession>A0ABT6AGN0</accession>
<protein>
    <submittedName>
        <fullName evidence="3">TolC family protein</fullName>
    </submittedName>
</protein>
<dbReference type="RefSeq" id="WP_276263541.1">
    <property type="nucleotide sequence ID" value="NZ_JARJLM010000034.1"/>
</dbReference>
<evidence type="ECO:0000313" key="3">
    <source>
        <dbReference type="EMBL" id="MDF3831749.1"/>
    </source>
</evidence>
<evidence type="ECO:0000256" key="2">
    <source>
        <dbReference type="SAM" id="SignalP"/>
    </source>
</evidence>
<proteinExistence type="inferred from homology"/>
<keyword evidence="4" id="KW-1185">Reference proteome</keyword>
<name>A0ABT6AGN0_9BURK</name>
<evidence type="ECO:0000313" key="4">
    <source>
        <dbReference type="Proteomes" id="UP001216674"/>
    </source>
</evidence>
<dbReference type="Pfam" id="PF02321">
    <property type="entry name" value="OEP"/>
    <property type="match status" value="2"/>
</dbReference>
<comment type="caution">
    <text evidence="3">The sequence shown here is derived from an EMBL/GenBank/DDBJ whole genome shotgun (WGS) entry which is preliminary data.</text>
</comment>
<feature type="signal peptide" evidence="2">
    <location>
        <begin position="1"/>
        <end position="31"/>
    </location>
</feature>
<dbReference type="InterPro" id="IPR003423">
    <property type="entry name" value="OMP_efflux"/>
</dbReference>
<comment type="similarity">
    <text evidence="1">Belongs to the outer membrane factor (OMF) (TC 1.B.17) family.</text>
</comment>
<dbReference type="Gene3D" id="1.20.1600.10">
    <property type="entry name" value="Outer membrane efflux proteins (OEP)"/>
    <property type="match status" value="1"/>
</dbReference>
<dbReference type="EMBL" id="JARJLM010000034">
    <property type="protein sequence ID" value="MDF3831749.1"/>
    <property type="molecule type" value="Genomic_DNA"/>
</dbReference>
<organism evidence="3 4">
    <name type="scientific">Cupriavidus basilensis</name>
    <dbReference type="NCBI Taxonomy" id="68895"/>
    <lineage>
        <taxon>Bacteria</taxon>
        <taxon>Pseudomonadati</taxon>
        <taxon>Pseudomonadota</taxon>
        <taxon>Betaproteobacteria</taxon>
        <taxon>Burkholderiales</taxon>
        <taxon>Burkholderiaceae</taxon>
        <taxon>Cupriavidus</taxon>
    </lineage>
</organism>
<dbReference type="PANTHER" id="PTHR30203:SF24">
    <property type="entry name" value="BLR4935 PROTEIN"/>
    <property type="match status" value="1"/>
</dbReference>
<gene>
    <name evidence="3" type="ORF">P3W85_02065</name>
</gene>
<dbReference type="InterPro" id="IPR010131">
    <property type="entry name" value="MdtP/NodT-like"/>
</dbReference>
<sequence>MQCTTNTKHTTPKLRHALFATLALAASAAWAQEAPPALAAPASRAAGNAPDGIAGNAMATAQSSAPVRFASYLDIVERQNIGLSAQQETIRSAEAEISIAGVRPDPEISYGRGNIELSRAVSPRPPRTHELGVSIPIELGGKRGKRIQAAKSNLKLTEANLMGFKHTLYGESAAAFVEACRSREALLRQESTLAALGNVVRANEIRRKAGDIGGLELSQSRVERDRFTAEVKSARAAAQAAMQNLSVQIGTRITEVFGRAPLACDFQPFAPGTDAGALIAQAMEQRDDVLIARAMLDNARDNAELARANRWVDPTLGLGLTLTPGVRGGVDDEGQPLGDGSPRSRMLSVSVSIPLPLSRLQRGELIQADALVTQAMLGLREAELKTEVDVRNALTRFEAARDNLQRYRDSVIADADRVLDGMRQSYRHGSASLLELLDAQRTADGTYLDYLQAQADLAAATVELQLSTGRRPSL</sequence>
<keyword evidence="2" id="KW-0732">Signal</keyword>
<evidence type="ECO:0000256" key="1">
    <source>
        <dbReference type="ARBA" id="ARBA00007613"/>
    </source>
</evidence>
<dbReference type="SUPFAM" id="SSF56954">
    <property type="entry name" value="Outer membrane efflux proteins (OEP)"/>
    <property type="match status" value="1"/>
</dbReference>
<reference evidence="3 4" key="1">
    <citation type="submission" date="2023-03" db="EMBL/GenBank/DDBJ databases">
        <title>Draft assemblies of triclosan tolerant bacteria isolated from returned activated sludge.</title>
        <authorList>
            <person name="Van Hamelsveld S."/>
        </authorList>
    </citation>
    <scope>NUCLEOTIDE SEQUENCE [LARGE SCALE GENOMIC DNA]</scope>
    <source>
        <strain evidence="3 4">GW210010_S58</strain>
    </source>
</reference>
<dbReference type="Proteomes" id="UP001216674">
    <property type="component" value="Unassembled WGS sequence"/>
</dbReference>
<dbReference type="PANTHER" id="PTHR30203">
    <property type="entry name" value="OUTER MEMBRANE CATION EFFLUX PROTEIN"/>
    <property type="match status" value="1"/>
</dbReference>
<feature type="chain" id="PRO_5046155048" evidence="2">
    <location>
        <begin position="32"/>
        <end position="474"/>
    </location>
</feature>